<dbReference type="InterPro" id="IPR014790">
    <property type="entry name" value="MutL_C"/>
</dbReference>
<organism evidence="3 4">
    <name type="scientific">Sporisorium scitamineum</name>
    <dbReference type="NCBI Taxonomy" id="49012"/>
    <lineage>
        <taxon>Eukaryota</taxon>
        <taxon>Fungi</taxon>
        <taxon>Dikarya</taxon>
        <taxon>Basidiomycota</taxon>
        <taxon>Ustilaginomycotina</taxon>
        <taxon>Ustilaginomycetes</taxon>
        <taxon>Ustilaginales</taxon>
        <taxon>Ustilaginaceae</taxon>
        <taxon>Sporisorium</taxon>
    </lineage>
</organism>
<dbReference type="STRING" id="49012.A0A0F7S4P9"/>
<gene>
    <name evidence="3" type="primary">SSCI29660.1</name>
</gene>
<dbReference type="Proteomes" id="UP000242770">
    <property type="component" value="Unassembled WGS sequence"/>
</dbReference>
<dbReference type="GO" id="GO:0032300">
    <property type="term" value="C:mismatch repair complex"/>
    <property type="evidence" value="ECO:0007669"/>
    <property type="project" value="InterPro"/>
</dbReference>
<feature type="domain" description="MutL C-terminal dimerisation" evidence="2">
    <location>
        <begin position="611"/>
        <end position="802"/>
    </location>
</feature>
<feature type="region of interest" description="Disordered" evidence="1">
    <location>
        <begin position="559"/>
        <end position="580"/>
    </location>
</feature>
<dbReference type="InterPro" id="IPR038973">
    <property type="entry name" value="MutL/Mlh/Pms-like"/>
</dbReference>
<feature type="compositionally biased region" description="Polar residues" evidence="1">
    <location>
        <begin position="490"/>
        <end position="499"/>
    </location>
</feature>
<dbReference type="SMART" id="SM00853">
    <property type="entry name" value="MutL_C"/>
    <property type="match status" value="1"/>
</dbReference>
<keyword evidence="4" id="KW-1185">Reference proteome</keyword>
<dbReference type="PANTHER" id="PTHR10073">
    <property type="entry name" value="DNA MISMATCH REPAIR PROTEIN MLH, PMS, MUTL"/>
    <property type="match status" value="1"/>
</dbReference>
<dbReference type="GO" id="GO:0005524">
    <property type="term" value="F:ATP binding"/>
    <property type="evidence" value="ECO:0007669"/>
    <property type="project" value="InterPro"/>
</dbReference>
<evidence type="ECO:0000313" key="4">
    <source>
        <dbReference type="Proteomes" id="UP000242770"/>
    </source>
</evidence>
<accession>A0A0F7S4P9</accession>
<evidence type="ECO:0000313" key="3">
    <source>
        <dbReference type="EMBL" id="CDW97366.1"/>
    </source>
</evidence>
<dbReference type="InterPro" id="IPR042120">
    <property type="entry name" value="MutL_C_dimsub"/>
</dbReference>
<dbReference type="GO" id="GO:0016887">
    <property type="term" value="F:ATP hydrolysis activity"/>
    <property type="evidence" value="ECO:0007669"/>
    <property type="project" value="InterPro"/>
</dbReference>
<dbReference type="Gene3D" id="3.30.1540.20">
    <property type="entry name" value="MutL, C-terminal domain, dimerisation subdomain"/>
    <property type="match status" value="1"/>
</dbReference>
<dbReference type="PANTHER" id="PTHR10073:SF47">
    <property type="entry name" value="DNA MISMATCH REPAIR PROTEIN MLH3"/>
    <property type="match status" value="1"/>
</dbReference>
<dbReference type="EMBL" id="CCFA01001606">
    <property type="protein sequence ID" value="CDW97366.1"/>
    <property type="molecule type" value="Genomic_DNA"/>
</dbReference>
<proteinExistence type="predicted"/>
<protein>
    <recommendedName>
        <fullName evidence="2">MutL C-terminal dimerisation domain-containing protein</fullName>
    </recommendedName>
</protein>
<evidence type="ECO:0000256" key="1">
    <source>
        <dbReference type="SAM" id="MobiDB-lite"/>
    </source>
</evidence>
<feature type="region of interest" description="Disordered" evidence="1">
    <location>
        <begin position="474"/>
        <end position="499"/>
    </location>
</feature>
<dbReference type="InterPro" id="IPR037198">
    <property type="entry name" value="MutL_C_sf"/>
</dbReference>
<dbReference type="SUPFAM" id="SSF118116">
    <property type="entry name" value="DNA mismatch repair protein MutL"/>
    <property type="match status" value="1"/>
</dbReference>
<dbReference type="GO" id="GO:0006298">
    <property type="term" value="P:mismatch repair"/>
    <property type="evidence" value="ECO:0007669"/>
    <property type="project" value="InterPro"/>
</dbReference>
<dbReference type="GO" id="GO:0140664">
    <property type="term" value="F:ATP-dependent DNA damage sensor activity"/>
    <property type="evidence" value="ECO:0007669"/>
    <property type="project" value="InterPro"/>
</dbReference>
<evidence type="ECO:0000259" key="2">
    <source>
        <dbReference type="SMART" id="SM00853"/>
    </source>
</evidence>
<dbReference type="AlphaFoldDB" id="A0A0F7S4P9"/>
<sequence>MSGADMDAITRLPDATAATIQASLLAVTVQDICRILFRHALGHCRDIFGSPSGRTDVAIDYDLWTVTVTIDVDHRSIRSLPPTDDGATPGKHSELKLISYLGLVQVESSSSSGRDNYIWQDGHQIQSYSASAELVASPSTNVSDSGRGVTVCMRDVFSGMPVRRKLIASEASKKGQTTSLVNCIRELSLLAPDSSIRLSVCHAAPPDGLAPSAKVLLSLPRAKDLVHRCRTAFCADRVQLQAVRVIAAQHVFASAGMSINGFVAVTSTIDAPRFIFLQQRAWPGPAMVGSSQLSERDAAVFASLLSAFHLPWTDETSNRHTRQAALSPDFYEKVCQRIGALPSAFVPDKESQASQAFVLDITLLDKSQEEHVHGSELTVASFEEAVLDAICPAPTFANTVSPAKRKRLSRPSTACDRGSEEYGLRLLKARPATASLAVESYGPAAPAPEGMVEWRHPANGLLFHIDQRTGHSVPVRPGLGKGNEGGASAPTWSRSTNGSTAVDRTYLNKGLDGLPPQRQLAAVFDGNSSIDEFEDASLDEALASIPSASPIPIPDTFRRSRFFDSSRPSSPLKRTGSQSMHDDVLDVYSAPSQEKDLGLAITRLDLQTAQVLDQVDGKFILCSTSSSSSSTPNPVLFCIDQHAADERYRLERLLQQYAADCAAGTAAHTLPSTLTLGIAVQQYELIRGNAAVNSGLQRLGWSVKEAVLVHAALGYAQVDLDGIPHILKGKVLTDRGRVKDQDLLQSLFTKCLEEVASSSPLSRPDDVEEADWPTMSRSIPASLMDVVKSIACRSAIMFNDPLSREASERLVRRLGECKFPFQCAHGRPSLVPLCEVRTVRKERSDVQD</sequence>
<reference evidence="4" key="1">
    <citation type="submission" date="2014-06" db="EMBL/GenBank/DDBJ databases">
        <authorList>
            <person name="Berkman P.J."/>
        </authorList>
    </citation>
    <scope>NUCLEOTIDE SEQUENCE [LARGE SCALE GENOMIC DNA]</scope>
</reference>
<name>A0A0F7S4P9_9BASI</name>